<dbReference type="GO" id="GO:0030604">
    <property type="term" value="F:1-deoxy-D-xylulose-5-phosphate reductoisomerase activity"/>
    <property type="evidence" value="ECO:0007669"/>
    <property type="project" value="UniProtKB-UniRule"/>
</dbReference>
<gene>
    <name evidence="9" type="primary">dxr</name>
    <name evidence="13" type="ORF">IAA96_06945</name>
</gene>
<evidence type="ECO:0000256" key="1">
    <source>
        <dbReference type="ARBA" id="ARBA00005094"/>
    </source>
</evidence>
<evidence type="ECO:0000259" key="11">
    <source>
        <dbReference type="Pfam" id="PF08436"/>
    </source>
</evidence>
<dbReference type="SUPFAM" id="SSF55347">
    <property type="entry name" value="Glyceraldehyde-3-phosphate dehydrogenase-like, C-terminal domain"/>
    <property type="match status" value="1"/>
</dbReference>
<dbReference type="HAMAP" id="MF_00183">
    <property type="entry name" value="DXP_reductoisom"/>
    <property type="match status" value="1"/>
</dbReference>
<evidence type="ECO:0000256" key="5">
    <source>
        <dbReference type="ARBA" id="ARBA00023002"/>
    </source>
</evidence>
<protein>
    <recommendedName>
        <fullName evidence="9">1-deoxy-D-xylulose 5-phosphate reductoisomerase</fullName>
        <shortName evidence="9">DXP reductoisomerase</shortName>
        <ecNumber evidence="9">1.1.1.267</ecNumber>
    </recommendedName>
    <alternativeName>
        <fullName evidence="9">1-deoxyxylulose-5-phosphate reductoisomerase</fullName>
    </alternativeName>
    <alternativeName>
        <fullName evidence="9">2-C-methyl-D-erythritol 4-phosphate synthase</fullName>
    </alternativeName>
</protein>
<comment type="caution">
    <text evidence="9">Lacks conserved residue(s) required for the propagation of feature annotation.</text>
</comment>
<reference evidence="13" key="2">
    <citation type="journal article" date="2021" name="PeerJ">
        <title>Extensive microbial diversity within the chicken gut microbiome revealed by metagenomics and culture.</title>
        <authorList>
            <person name="Gilroy R."/>
            <person name="Ravi A."/>
            <person name="Getino M."/>
            <person name="Pursley I."/>
            <person name="Horton D.L."/>
            <person name="Alikhan N.F."/>
            <person name="Baker D."/>
            <person name="Gharbi K."/>
            <person name="Hall N."/>
            <person name="Watson M."/>
            <person name="Adriaenssens E.M."/>
            <person name="Foster-Nyarko E."/>
            <person name="Jarju S."/>
            <person name="Secka A."/>
            <person name="Antonio M."/>
            <person name="Oren A."/>
            <person name="Chaudhuri R.R."/>
            <person name="La Ragione R."/>
            <person name="Hildebrand F."/>
            <person name="Pallen M.J."/>
        </authorList>
    </citation>
    <scope>NUCLEOTIDE SEQUENCE</scope>
    <source>
        <strain evidence="13">B3-4054</strain>
    </source>
</reference>
<dbReference type="PANTHER" id="PTHR30525:SF0">
    <property type="entry name" value="1-DEOXY-D-XYLULOSE 5-PHOSPHATE REDUCTOISOMERASE, CHLOROPLASTIC"/>
    <property type="match status" value="1"/>
</dbReference>
<dbReference type="AlphaFoldDB" id="A0A9D9HGR8"/>
<evidence type="ECO:0000259" key="12">
    <source>
        <dbReference type="Pfam" id="PF13288"/>
    </source>
</evidence>
<dbReference type="Pfam" id="PF08436">
    <property type="entry name" value="DXP_redisom_C"/>
    <property type="match status" value="1"/>
</dbReference>
<accession>A0A9D9HGR8</accession>
<dbReference type="EMBL" id="JADIMS010000129">
    <property type="protein sequence ID" value="MBO8450826.1"/>
    <property type="molecule type" value="Genomic_DNA"/>
</dbReference>
<dbReference type="InterPro" id="IPR026877">
    <property type="entry name" value="DXPR_C"/>
</dbReference>
<keyword evidence="6 9" id="KW-0464">Manganese</keyword>
<dbReference type="SUPFAM" id="SSF51735">
    <property type="entry name" value="NAD(P)-binding Rossmann-fold domains"/>
    <property type="match status" value="1"/>
</dbReference>
<keyword evidence="7 9" id="KW-0414">Isoprene biosynthesis</keyword>
<comment type="pathway">
    <text evidence="1 9">Isoprenoid biosynthesis; isopentenyl diphosphate biosynthesis via DXP pathway; isopentenyl diphosphate from 1-deoxy-D-xylulose 5-phosphate: step 1/6.</text>
</comment>
<comment type="caution">
    <text evidence="13">The sequence shown here is derived from an EMBL/GenBank/DDBJ whole genome shotgun (WGS) entry which is preliminary data.</text>
</comment>
<feature type="binding site" evidence="9">
    <location>
        <position position="148"/>
    </location>
    <ligand>
        <name>1-deoxy-D-xylulose 5-phosphate</name>
        <dbReference type="ChEBI" id="CHEBI:57792"/>
    </ligand>
</feature>
<dbReference type="PANTHER" id="PTHR30525">
    <property type="entry name" value="1-DEOXY-D-XYLULOSE 5-PHOSPHATE REDUCTOISOMERASE"/>
    <property type="match status" value="1"/>
</dbReference>
<feature type="domain" description="1-deoxy-D-xylulose 5-phosphate reductoisomerase N-terminal" evidence="10">
    <location>
        <begin position="63"/>
        <end position="128"/>
    </location>
</feature>
<feature type="binding site" evidence="9">
    <location>
        <position position="54"/>
    </location>
    <ligand>
        <name>NADPH</name>
        <dbReference type="ChEBI" id="CHEBI:57783"/>
    </ligand>
</feature>
<evidence type="ECO:0000256" key="8">
    <source>
        <dbReference type="ARBA" id="ARBA00048543"/>
    </source>
</evidence>
<dbReference type="InterPro" id="IPR013644">
    <property type="entry name" value="DXP_reductoisomerase_C"/>
</dbReference>
<comment type="similarity">
    <text evidence="2 9">Belongs to the DXR family.</text>
</comment>
<evidence type="ECO:0000256" key="4">
    <source>
        <dbReference type="ARBA" id="ARBA00022857"/>
    </source>
</evidence>
<comment type="cofactor">
    <cofactor evidence="9">
        <name>Mg(2+)</name>
        <dbReference type="ChEBI" id="CHEBI:18420"/>
    </cofactor>
    <cofactor evidence="9">
        <name>Mn(2+)</name>
        <dbReference type="ChEBI" id="CHEBI:29035"/>
    </cofactor>
</comment>
<feature type="binding site" evidence="9">
    <location>
        <position position="27"/>
    </location>
    <ligand>
        <name>NADPH</name>
        <dbReference type="ChEBI" id="CHEBI:57783"/>
    </ligand>
</feature>
<evidence type="ECO:0000256" key="3">
    <source>
        <dbReference type="ARBA" id="ARBA00022723"/>
    </source>
</evidence>
<feature type="binding site" evidence="9">
    <location>
        <position position="26"/>
    </location>
    <ligand>
        <name>NADPH</name>
        <dbReference type="ChEBI" id="CHEBI:57783"/>
    </ligand>
</feature>
<comment type="function">
    <text evidence="9">Catalyzes the NADPH-dependent rearrangement and reduction of 1-deoxy-D-xylulose-5-phosphate (DXP) to 2-C-methyl-D-erythritol 4-phosphate (MEP).</text>
</comment>
<evidence type="ECO:0000256" key="7">
    <source>
        <dbReference type="ARBA" id="ARBA00023229"/>
    </source>
</evidence>
<feature type="binding site" evidence="9">
    <location>
        <position position="120"/>
    </location>
    <ligand>
        <name>NADPH</name>
        <dbReference type="ChEBI" id="CHEBI:57783"/>
    </ligand>
</feature>
<feature type="domain" description="DXP reductoisomerase C-terminal" evidence="12">
    <location>
        <begin position="258"/>
        <end position="373"/>
    </location>
</feature>
<dbReference type="InterPro" id="IPR036291">
    <property type="entry name" value="NAD(P)-bd_dom_sf"/>
</dbReference>
<dbReference type="Pfam" id="PF13288">
    <property type="entry name" value="DXPR_C"/>
    <property type="match status" value="1"/>
</dbReference>
<dbReference type="Proteomes" id="UP000823616">
    <property type="component" value="Unassembled WGS sequence"/>
</dbReference>
<dbReference type="InterPro" id="IPR003821">
    <property type="entry name" value="DXP_reductoisomerase"/>
</dbReference>
<evidence type="ECO:0000256" key="6">
    <source>
        <dbReference type="ARBA" id="ARBA00023211"/>
    </source>
</evidence>
<feature type="binding site" evidence="9">
    <location>
        <position position="217"/>
    </location>
    <ligand>
        <name>Mn(2+)</name>
        <dbReference type="ChEBI" id="CHEBI:29035"/>
    </ligand>
</feature>
<comment type="catalytic activity">
    <reaction evidence="8">
        <text>2-C-methyl-D-erythritol 4-phosphate + NADP(+) = 1-deoxy-D-xylulose 5-phosphate + NADPH + H(+)</text>
        <dbReference type="Rhea" id="RHEA:13717"/>
        <dbReference type="ChEBI" id="CHEBI:15378"/>
        <dbReference type="ChEBI" id="CHEBI:57783"/>
        <dbReference type="ChEBI" id="CHEBI:57792"/>
        <dbReference type="ChEBI" id="CHEBI:58262"/>
        <dbReference type="ChEBI" id="CHEBI:58349"/>
        <dbReference type="EC" id="1.1.1.267"/>
    </reaction>
    <physiologicalReaction direction="right-to-left" evidence="8">
        <dbReference type="Rhea" id="RHEA:13719"/>
    </physiologicalReaction>
</comment>
<evidence type="ECO:0000256" key="2">
    <source>
        <dbReference type="ARBA" id="ARBA00006825"/>
    </source>
</evidence>
<dbReference type="GO" id="GO:0030145">
    <property type="term" value="F:manganese ion binding"/>
    <property type="evidence" value="ECO:0007669"/>
    <property type="project" value="TreeGrafter"/>
</dbReference>
<dbReference type="InterPro" id="IPR036169">
    <property type="entry name" value="DXPR_C_sf"/>
</dbReference>
<feature type="binding site" evidence="9">
    <location>
        <position position="148"/>
    </location>
    <ligand>
        <name>Mn(2+)</name>
        <dbReference type="ChEBI" id="CHEBI:29035"/>
    </ligand>
</feature>
<feature type="binding site" evidence="9">
    <location>
        <position position="217"/>
    </location>
    <ligand>
        <name>1-deoxy-D-xylulose 5-phosphate</name>
        <dbReference type="ChEBI" id="CHEBI:57792"/>
    </ligand>
</feature>
<evidence type="ECO:0000313" key="14">
    <source>
        <dbReference type="Proteomes" id="UP000823616"/>
    </source>
</evidence>
<evidence type="ECO:0000256" key="9">
    <source>
        <dbReference type="HAMAP-Rule" id="MF_00183"/>
    </source>
</evidence>
<feature type="binding site" evidence="9">
    <location>
        <position position="213"/>
    </location>
    <ligand>
        <name>1-deoxy-D-xylulose 5-phosphate</name>
        <dbReference type="ChEBI" id="CHEBI:57792"/>
    </ligand>
</feature>
<dbReference type="PIRSF" id="PIRSF006205">
    <property type="entry name" value="Dxp_reductismrs"/>
    <property type="match status" value="1"/>
</dbReference>
<feature type="binding site" evidence="9">
    <location>
        <position position="201"/>
    </location>
    <ligand>
        <name>NADPH</name>
        <dbReference type="ChEBI" id="CHEBI:57783"/>
    </ligand>
</feature>
<feature type="binding site" evidence="9">
    <location>
        <position position="172"/>
    </location>
    <ligand>
        <name>1-deoxy-D-xylulose 5-phosphate</name>
        <dbReference type="ChEBI" id="CHEBI:57792"/>
    </ligand>
</feature>
<feature type="binding site" evidence="9">
    <location>
        <position position="214"/>
    </location>
    <ligand>
        <name>1-deoxy-D-xylulose 5-phosphate</name>
        <dbReference type="ChEBI" id="CHEBI:57792"/>
    </ligand>
</feature>
<reference evidence="13" key="1">
    <citation type="submission" date="2020-10" db="EMBL/GenBank/DDBJ databases">
        <authorList>
            <person name="Gilroy R."/>
        </authorList>
    </citation>
    <scope>NUCLEOTIDE SEQUENCE</scope>
    <source>
        <strain evidence="13">B3-4054</strain>
    </source>
</reference>
<evidence type="ECO:0000313" key="13">
    <source>
        <dbReference type="EMBL" id="MBO8450826.1"/>
    </source>
</evidence>
<dbReference type="EC" id="1.1.1.267" evidence="9"/>
<organism evidence="13 14">
    <name type="scientific">Candidatus Avitreponema avistercoris</name>
    <dbReference type="NCBI Taxonomy" id="2840705"/>
    <lineage>
        <taxon>Bacteria</taxon>
        <taxon>Pseudomonadati</taxon>
        <taxon>Spirochaetota</taxon>
        <taxon>Spirochaetia</taxon>
        <taxon>Spirochaetales</taxon>
        <taxon>Candidatus Avitreponema</taxon>
    </lineage>
</organism>
<dbReference type="Gene3D" id="1.10.1740.10">
    <property type="match status" value="1"/>
</dbReference>
<feature type="binding site" evidence="9">
    <location>
        <position position="121"/>
    </location>
    <ligand>
        <name>1-deoxy-D-xylulose 5-phosphate</name>
        <dbReference type="ChEBI" id="CHEBI:57792"/>
    </ligand>
</feature>
<keyword evidence="5 9" id="KW-0560">Oxidoreductase</keyword>
<feature type="binding site" evidence="9">
    <location>
        <position position="208"/>
    </location>
    <ligand>
        <name>1-deoxy-D-xylulose 5-phosphate</name>
        <dbReference type="ChEBI" id="CHEBI:57792"/>
    </ligand>
</feature>
<keyword evidence="4 9" id="KW-0521">NADP</keyword>
<dbReference type="GO" id="GO:0051484">
    <property type="term" value="P:isopentenyl diphosphate biosynthetic process, methylerythritol 4-phosphate pathway involved in terpenoid biosynthetic process"/>
    <property type="evidence" value="ECO:0007669"/>
    <property type="project" value="TreeGrafter"/>
</dbReference>
<feature type="binding site" evidence="9">
    <location>
        <position position="29"/>
    </location>
    <ligand>
        <name>NADPH</name>
        <dbReference type="ChEBI" id="CHEBI:57783"/>
    </ligand>
</feature>
<feature type="binding site" evidence="9">
    <location>
        <position position="146"/>
    </location>
    <ligand>
        <name>Mn(2+)</name>
        <dbReference type="ChEBI" id="CHEBI:29035"/>
    </ligand>
</feature>
<feature type="domain" description="1-deoxy-D-xylulose 5-phosphate reductoisomerase C-terminal" evidence="11">
    <location>
        <begin position="142"/>
        <end position="225"/>
    </location>
</feature>
<feature type="binding site" evidence="9">
    <location>
        <position position="122"/>
    </location>
    <ligand>
        <name>NADPH</name>
        <dbReference type="ChEBI" id="CHEBI:57783"/>
    </ligand>
</feature>
<proteinExistence type="inferred from homology"/>
<sequence>MNTHTDSGQNRTGSGKRKRVLVLGATGSIGTSTLDCIRNYPERFTLAGFSAYGNGTLFDRLRAEFPQAAAVLVSRDGTDALDAMIAETPADVAVNGIAGSAGLFPSKAVLEAGVDLALANKETAIMAGNLIFPLAEKHGCKILPVDSEHSAVFHLIEAFGRDVLDEIILTASGGPFRTWPAEKIACARPEDALRHPTWSMGAKITVDSASLANKGMEVLEACALFGISPEKIRVAVHPQSLVHSLIRTADGDLYAQISPPDMRRPILSALCWPEKQENRLEKLSFRIPCEMTFEPPRLDAFPLLPMAFRAAAMQGSYPIAFNAANEEAVRVFLEGRIPFSALAEITAAVLEEDWSRLPESFAEVSGQDRLARAAAGRQIERICGRK</sequence>
<dbReference type="Gene3D" id="3.40.50.720">
    <property type="entry name" value="NAD(P)-binding Rossmann-like Domain"/>
    <property type="match status" value="2"/>
</dbReference>
<keyword evidence="3 9" id="KW-0479">Metal-binding</keyword>
<keyword evidence="9" id="KW-0460">Magnesium</keyword>
<dbReference type="InterPro" id="IPR013512">
    <property type="entry name" value="DXP_reductoisomerase_N"/>
</dbReference>
<feature type="binding site" evidence="9">
    <location>
        <position position="28"/>
    </location>
    <ligand>
        <name>NADPH</name>
        <dbReference type="ChEBI" id="CHEBI:57783"/>
    </ligand>
</feature>
<dbReference type="Pfam" id="PF02670">
    <property type="entry name" value="DXP_reductoisom"/>
    <property type="match status" value="1"/>
</dbReference>
<dbReference type="SUPFAM" id="SSF69055">
    <property type="entry name" value="1-deoxy-D-xylulose-5-phosphate reductoisomerase, C-terminal domain"/>
    <property type="match status" value="1"/>
</dbReference>
<dbReference type="GO" id="GO:0070402">
    <property type="term" value="F:NADPH binding"/>
    <property type="evidence" value="ECO:0007669"/>
    <property type="project" value="InterPro"/>
</dbReference>
<feature type="binding site" evidence="9">
    <location>
        <position position="195"/>
    </location>
    <ligand>
        <name>1-deoxy-D-xylulose 5-phosphate</name>
        <dbReference type="ChEBI" id="CHEBI:57792"/>
    </ligand>
</feature>
<name>A0A9D9HGR8_9SPIR</name>
<feature type="binding site" evidence="9">
    <location>
        <position position="147"/>
    </location>
    <ligand>
        <name>1-deoxy-D-xylulose 5-phosphate</name>
        <dbReference type="ChEBI" id="CHEBI:57792"/>
    </ligand>
</feature>
<evidence type="ECO:0000259" key="10">
    <source>
        <dbReference type="Pfam" id="PF02670"/>
    </source>
</evidence>